<dbReference type="PANTHER" id="PTHR34821:SF3">
    <property type="entry name" value="MEMBRANE PROTEIN"/>
    <property type="match status" value="1"/>
</dbReference>
<evidence type="ECO:0000313" key="3">
    <source>
        <dbReference type="Proteomes" id="UP000037043"/>
    </source>
</evidence>
<feature type="transmembrane region" description="Helical" evidence="1">
    <location>
        <begin position="120"/>
        <end position="139"/>
    </location>
</feature>
<keyword evidence="1" id="KW-1133">Transmembrane helix</keyword>
<keyword evidence="3" id="KW-1185">Reference proteome</keyword>
<evidence type="ECO:0000313" key="2">
    <source>
        <dbReference type="EMBL" id="KOA19037.1"/>
    </source>
</evidence>
<gene>
    <name evidence="2" type="ORF">CLHOM_25320</name>
</gene>
<accession>A0A0L6Z7U1</accession>
<sequence>MFGLICSILAGIFMSIQGVFNTRLSEKIGLWETNTVVQGIGFVITFVIMLFIGKGNIRNISLSNKLYLLGGPLGVAIIFTVICGISKLGPAYAISAILISQLISAGLIEGLGLFDSNKAAFGLSQFLGIAIMIFGLIIFKWKS</sequence>
<feature type="transmembrane region" description="Helical" evidence="1">
    <location>
        <begin position="91"/>
        <end position="108"/>
    </location>
</feature>
<comment type="caution">
    <text evidence="2">The sequence shown here is derived from an EMBL/GenBank/DDBJ whole genome shotgun (WGS) entry which is preliminary data.</text>
</comment>
<name>A0A0L6Z7U1_9CLOT</name>
<feature type="transmembrane region" description="Helical" evidence="1">
    <location>
        <begin position="37"/>
        <end position="54"/>
    </location>
</feature>
<protein>
    <recommendedName>
        <fullName evidence="4">EamA-like transporter family protein</fullName>
    </recommendedName>
</protein>
<evidence type="ECO:0000256" key="1">
    <source>
        <dbReference type="SAM" id="Phobius"/>
    </source>
</evidence>
<dbReference type="GO" id="GO:0005886">
    <property type="term" value="C:plasma membrane"/>
    <property type="evidence" value="ECO:0007669"/>
    <property type="project" value="TreeGrafter"/>
</dbReference>
<dbReference type="RefSeq" id="WP_052222034.1">
    <property type="nucleotide sequence ID" value="NZ_LHUR01000029.1"/>
</dbReference>
<keyword evidence="1" id="KW-0812">Transmembrane</keyword>
<dbReference type="STRING" id="36844.SAMN04488501_12313"/>
<organism evidence="2 3">
    <name type="scientific">Clostridium homopropionicum DSM 5847</name>
    <dbReference type="NCBI Taxonomy" id="1121318"/>
    <lineage>
        <taxon>Bacteria</taxon>
        <taxon>Bacillati</taxon>
        <taxon>Bacillota</taxon>
        <taxon>Clostridia</taxon>
        <taxon>Eubacteriales</taxon>
        <taxon>Clostridiaceae</taxon>
        <taxon>Clostridium</taxon>
    </lineage>
</organism>
<evidence type="ECO:0008006" key="4">
    <source>
        <dbReference type="Google" id="ProtNLM"/>
    </source>
</evidence>
<dbReference type="InterPro" id="IPR006750">
    <property type="entry name" value="YdcZ"/>
</dbReference>
<dbReference type="Pfam" id="PF04657">
    <property type="entry name" value="DMT_YdcZ"/>
    <property type="match status" value="1"/>
</dbReference>
<keyword evidence="1" id="KW-0472">Membrane</keyword>
<dbReference type="PANTHER" id="PTHR34821">
    <property type="entry name" value="INNER MEMBRANE PROTEIN YDCZ"/>
    <property type="match status" value="1"/>
</dbReference>
<dbReference type="EMBL" id="LHUR01000029">
    <property type="protein sequence ID" value="KOA19037.1"/>
    <property type="molecule type" value="Genomic_DNA"/>
</dbReference>
<dbReference type="Proteomes" id="UP000037043">
    <property type="component" value="Unassembled WGS sequence"/>
</dbReference>
<feature type="transmembrane region" description="Helical" evidence="1">
    <location>
        <begin position="66"/>
        <end position="85"/>
    </location>
</feature>
<reference evidence="3" key="1">
    <citation type="submission" date="2015-08" db="EMBL/GenBank/DDBJ databases">
        <title>Genome sequence of the strict anaerobe Clostridium homopropionicum LuHBu1 (DSM 5847T).</title>
        <authorList>
            <person name="Poehlein A."/>
            <person name="Beck M."/>
            <person name="Schiel-Bengelsdorf B."/>
            <person name="Bengelsdorf F.R."/>
            <person name="Daniel R."/>
            <person name="Duerre P."/>
        </authorList>
    </citation>
    <scope>NUCLEOTIDE SEQUENCE [LARGE SCALE GENOMIC DNA]</scope>
    <source>
        <strain evidence="3">DSM 5847</strain>
    </source>
</reference>
<dbReference type="AlphaFoldDB" id="A0A0L6Z7U1"/>
<dbReference type="PATRIC" id="fig|1121318.3.peg.2550"/>
<proteinExistence type="predicted"/>